<feature type="region of interest" description="Disordered" evidence="1">
    <location>
        <begin position="436"/>
        <end position="461"/>
    </location>
</feature>
<organism evidence="2 3">
    <name type="scientific">Plasmodiophora brassicae</name>
    <name type="common">Clubroot disease agent</name>
    <dbReference type="NCBI Taxonomy" id="37360"/>
    <lineage>
        <taxon>Eukaryota</taxon>
        <taxon>Sar</taxon>
        <taxon>Rhizaria</taxon>
        <taxon>Endomyxa</taxon>
        <taxon>Phytomyxea</taxon>
        <taxon>Plasmodiophorida</taxon>
        <taxon>Plasmodiophoridae</taxon>
        <taxon>Plasmodiophora</taxon>
    </lineage>
</organism>
<proteinExistence type="predicted"/>
<feature type="compositionally biased region" description="Basic and acidic residues" evidence="1">
    <location>
        <begin position="107"/>
        <end position="124"/>
    </location>
</feature>
<evidence type="ECO:0000313" key="3">
    <source>
        <dbReference type="Proteomes" id="UP000039324"/>
    </source>
</evidence>
<accession>A0A0G4IXC3</accession>
<dbReference type="EMBL" id="CDSF01000096">
    <property type="protein sequence ID" value="CEO99980.1"/>
    <property type="molecule type" value="Genomic_DNA"/>
</dbReference>
<feature type="compositionally biased region" description="Basic and acidic residues" evidence="1">
    <location>
        <begin position="327"/>
        <end position="352"/>
    </location>
</feature>
<feature type="compositionally biased region" description="Basic and acidic residues" evidence="1">
    <location>
        <begin position="22"/>
        <end position="35"/>
    </location>
</feature>
<feature type="region of interest" description="Disordered" evidence="1">
    <location>
        <begin position="500"/>
        <end position="540"/>
    </location>
</feature>
<name>A0A0G4IXC3_PLABS</name>
<gene>
    <name evidence="2" type="ORF">PBRA_007714</name>
</gene>
<reference evidence="2 3" key="1">
    <citation type="submission" date="2015-02" db="EMBL/GenBank/DDBJ databases">
        <authorList>
            <person name="Chooi Y.-H."/>
        </authorList>
    </citation>
    <scope>NUCLEOTIDE SEQUENCE [LARGE SCALE GENOMIC DNA]</scope>
    <source>
        <strain evidence="2">E3</strain>
    </source>
</reference>
<dbReference type="Proteomes" id="UP000039324">
    <property type="component" value="Unassembled WGS sequence"/>
</dbReference>
<dbReference type="AlphaFoldDB" id="A0A0G4IXC3"/>
<feature type="region of interest" description="Disordered" evidence="1">
    <location>
        <begin position="22"/>
        <end position="394"/>
    </location>
</feature>
<evidence type="ECO:0000256" key="1">
    <source>
        <dbReference type="SAM" id="MobiDB-lite"/>
    </source>
</evidence>
<protein>
    <submittedName>
        <fullName evidence="2">Uncharacterized protein</fullName>
    </submittedName>
</protein>
<feature type="compositionally biased region" description="Basic and acidic residues" evidence="1">
    <location>
        <begin position="247"/>
        <end position="269"/>
    </location>
</feature>
<keyword evidence="3" id="KW-1185">Reference proteome</keyword>
<feature type="compositionally biased region" description="Basic and acidic residues" evidence="1">
    <location>
        <begin position="171"/>
        <end position="205"/>
    </location>
</feature>
<sequence>MVGYGVVVVGGSAVPDGHRVQDLRASFEARPKDGAGADPRPTRKSTTAHVSDVRARFESTSPTPTSRARVPTPVLPTGRVGAIRDAFESSASPTRERAKTGSSVDMLEEKNGHGKATEEGDVGVRGRTMSIDAARAVYEHGETESPTQGSPEPVPIPELPAGRVGSIRGAFESHEVEKKHHDDEGAREPALDLRTRTLSVDDARAVYEQGEEAATPESPAPVPVADLPSGRVGSLRGTFESSVSSHSPDEDHEMRKGGRELEARARRSSVDAVRAVYERGDTGPATKAVPASASTEQGPAHVLPAGTVNALRDTFESSASSSSLELGKVDHIDSGAKGTEKDVEESADKENGDSEYEDAVEDGIQGPVVGQGVFPEKDPPTGASPEQPPVPLLPDGLLRELRESFDASASPSVELAQVDVAKLADDNEGAEKQLCEGLPVEEGYQELEPEKSSKGTRSVVDDTGETVALETFESVNLKDVGEEGAQKGQIEMAPVDTAVIAKGQGVGEQNEDSAHAPSVEGPPELLIREPSPSPPRKKRSWLSRLFSCVGTD</sequence>
<evidence type="ECO:0000313" key="2">
    <source>
        <dbReference type="EMBL" id="CEO99980.1"/>
    </source>
</evidence>